<evidence type="ECO:0000313" key="1">
    <source>
        <dbReference type="EMBL" id="OMO88454.1"/>
    </source>
</evidence>
<dbReference type="AlphaFoldDB" id="A0A1R3J0U6"/>
<comment type="caution">
    <text evidence="1">The sequence shown here is derived from an EMBL/GenBank/DDBJ whole genome shotgun (WGS) entry which is preliminary data.</text>
</comment>
<dbReference type="EMBL" id="AWUE01017070">
    <property type="protein sequence ID" value="OMO88454.1"/>
    <property type="molecule type" value="Genomic_DNA"/>
</dbReference>
<gene>
    <name evidence="1" type="ORF">COLO4_20249</name>
</gene>
<keyword evidence="1" id="KW-0418">Kinase</keyword>
<keyword evidence="1" id="KW-0808">Transferase</keyword>
<proteinExistence type="predicted"/>
<keyword evidence="2" id="KW-1185">Reference proteome</keyword>
<reference evidence="2" key="1">
    <citation type="submission" date="2013-09" db="EMBL/GenBank/DDBJ databases">
        <title>Corchorus olitorius genome sequencing.</title>
        <authorList>
            <person name="Alam M."/>
            <person name="Haque M.S."/>
            <person name="Islam M.S."/>
            <person name="Emdad E.M."/>
            <person name="Islam M.M."/>
            <person name="Ahmed B."/>
            <person name="Halim A."/>
            <person name="Hossen Q.M.M."/>
            <person name="Hossain M.Z."/>
            <person name="Ahmed R."/>
            <person name="Khan M.M."/>
            <person name="Islam R."/>
            <person name="Rashid M.M."/>
            <person name="Khan S.A."/>
            <person name="Rahman M.S."/>
            <person name="Alam M."/>
            <person name="Yahiya A.S."/>
            <person name="Khan M.S."/>
            <person name="Azam M.S."/>
            <person name="Haque T."/>
            <person name="Lashkar M.Z.H."/>
            <person name="Akhand A.I."/>
            <person name="Morshed G."/>
            <person name="Roy S."/>
            <person name="Uddin K.S."/>
            <person name="Rabeya T."/>
            <person name="Hossain A.S."/>
            <person name="Chowdhury A."/>
            <person name="Snigdha A.R."/>
            <person name="Mortoza M.S."/>
            <person name="Matin S.A."/>
            <person name="Hoque S.M.E."/>
            <person name="Islam M.K."/>
            <person name="Roy D.K."/>
            <person name="Haider R."/>
            <person name="Moosa M.M."/>
            <person name="Elias S.M."/>
            <person name="Hasan A.M."/>
            <person name="Jahan S."/>
            <person name="Shafiuddin M."/>
            <person name="Mahmood N."/>
            <person name="Shommy N.S."/>
        </authorList>
    </citation>
    <scope>NUCLEOTIDE SEQUENCE [LARGE SCALE GENOMIC DNA]</scope>
    <source>
        <strain evidence="2">cv. O-4</strain>
    </source>
</reference>
<protein>
    <submittedName>
        <fullName evidence="1">Receptor-like protein kinase HSL1-like protein</fullName>
    </submittedName>
</protein>
<sequence>MDEIVRETQSYCDFSSVMGIDSMLLAMFWVCSKSNFGSMIDWGAALKTTVTKILDQGQDLLAGALIGISMA</sequence>
<name>A0A1R3J0U6_9ROSI</name>
<dbReference type="GO" id="GO:0016301">
    <property type="term" value="F:kinase activity"/>
    <property type="evidence" value="ECO:0007669"/>
    <property type="project" value="UniProtKB-KW"/>
</dbReference>
<accession>A0A1R3J0U6</accession>
<organism evidence="1 2">
    <name type="scientific">Corchorus olitorius</name>
    <dbReference type="NCBI Taxonomy" id="93759"/>
    <lineage>
        <taxon>Eukaryota</taxon>
        <taxon>Viridiplantae</taxon>
        <taxon>Streptophyta</taxon>
        <taxon>Embryophyta</taxon>
        <taxon>Tracheophyta</taxon>
        <taxon>Spermatophyta</taxon>
        <taxon>Magnoliopsida</taxon>
        <taxon>eudicotyledons</taxon>
        <taxon>Gunneridae</taxon>
        <taxon>Pentapetalae</taxon>
        <taxon>rosids</taxon>
        <taxon>malvids</taxon>
        <taxon>Malvales</taxon>
        <taxon>Malvaceae</taxon>
        <taxon>Grewioideae</taxon>
        <taxon>Apeibeae</taxon>
        <taxon>Corchorus</taxon>
    </lineage>
</organism>
<keyword evidence="1" id="KW-0675">Receptor</keyword>
<evidence type="ECO:0000313" key="2">
    <source>
        <dbReference type="Proteomes" id="UP000187203"/>
    </source>
</evidence>
<dbReference type="Proteomes" id="UP000187203">
    <property type="component" value="Unassembled WGS sequence"/>
</dbReference>